<name>A0A8J3TA37_9ACTN</name>
<organism evidence="2 3">
    <name type="scientific">Planosporangium mesophilum</name>
    <dbReference type="NCBI Taxonomy" id="689768"/>
    <lineage>
        <taxon>Bacteria</taxon>
        <taxon>Bacillati</taxon>
        <taxon>Actinomycetota</taxon>
        <taxon>Actinomycetes</taxon>
        <taxon>Micromonosporales</taxon>
        <taxon>Micromonosporaceae</taxon>
        <taxon>Planosporangium</taxon>
    </lineage>
</organism>
<accession>A0A8J3TA37</accession>
<comment type="caution">
    <text evidence="2">The sequence shown here is derived from an EMBL/GenBank/DDBJ whole genome shotgun (WGS) entry which is preliminary data.</text>
</comment>
<evidence type="ECO:0000313" key="2">
    <source>
        <dbReference type="EMBL" id="GII22688.1"/>
    </source>
</evidence>
<dbReference type="Proteomes" id="UP000599074">
    <property type="component" value="Unassembled WGS sequence"/>
</dbReference>
<dbReference type="InterPro" id="IPR007423">
    <property type="entry name" value="Sel_put"/>
</dbReference>
<gene>
    <name evidence="2" type="ORF">Pme01_22850</name>
</gene>
<protein>
    <recommendedName>
        <fullName evidence="4">YbdD/YjiX family protein</fullName>
    </recommendedName>
</protein>
<dbReference type="Pfam" id="PF04328">
    <property type="entry name" value="Sel_put"/>
    <property type="match status" value="1"/>
</dbReference>
<sequence length="79" mass="9374">MSPSQQLPVRRRATSLWSALGRGCRFAVWYVKEVVGENDYEHYLKHLQRHHPDARPVPRKAFERDKVQRLETNPKSRCC</sequence>
<evidence type="ECO:0000256" key="1">
    <source>
        <dbReference type="SAM" id="MobiDB-lite"/>
    </source>
</evidence>
<evidence type="ECO:0000313" key="3">
    <source>
        <dbReference type="Proteomes" id="UP000599074"/>
    </source>
</evidence>
<reference evidence="2" key="1">
    <citation type="submission" date="2021-01" db="EMBL/GenBank/DDBJ databases">
        <title>Whole genome shotgun sequence of Planosporangium mesophilum NBRC 109066.</title>
        <authorList>
            <person name="Komaki H."/>
            <person name="Tamura T."/>
        </authorList>
    </citation>
    <scope>NUCLEOTIDE SEQUENCE</scope>
    <source>
        <strain evidence="2">NBRC 109066</strain>
    </source>
</reference>
<evidence type="ECO:0008006" key="4">
    <source>
        <dbReference type="Google" id="ProtNLM"/>
    </source>
</evidence>
<dbReference type="RefSeq" id="WP_168115398.1">
    <property type="nucleotide sequence ID" value="NZ_BOON01000019.1"/>
</dbReference>
<proteinExistence type="predicted"/>
<dbReference type="AlphaFoldDB" id="A0A8J3TA37"/>
<dbReference type="EMBL" id="BOON01000019">
    <property type="protein sequence ID" value="GII22688.1"/>
    <property type="molecule type" value="Genomic_DNA"/>
</dbReference>
<keyword evidence="3" id="KW-1185">Reference proteome</keyword>
<feature type="region of interest" description="Disordered" evidence="1">
    <location>
        <begin position="50"/>
        <end position="79"/>
    </location>
</feature>